<dbReference type="PANTHER" id="PTHR32410:SF153">
    <property type="entry name" value="CHP-RICH ZINC FINGER PROTEIN-LIKE-RELATED"/>
    <property type="match status" value="1"/>
</dbReference>
<evidence type="ECO:0000256" key="1">
    <source>
        <dbReference type="ARBA" id="ARBA00022723"/>
    </source>
</evidence>
<dbReference type="AlphaFoldDB" id="A0A6D2KSG5"/>
<evidence type="ECO:0000259" key="5">
    <source>
        <dbReference type="SMART" id="SM00249"/>
    </source>
</evidence>
<dbReference type="Gene3D" id="3.30.40.10">
    <property type="entry name" value="Zinc/RING finger domain, C3HC4 (zinc finger)"/>
    <property type="match status" value="1"/>
</dbReference>
<gene>
    <name evidence="6" type="ORF">MERR_LOCUS42542</name>
</gene>
<evidence type="ECO:0000256" key="3">
    <source>
        <dbReference type="ARBA" id="ARBA00022771"/>
    </source>
</evidence>
<dbReference type="InterPro" id="IPR046349">
    <property type="entry name" value="C1-like_sf"/>
</dbReference>
<keyword evidence="4" id="KW-0862">Zinc</keyword>
<dbReference type="Proteomes" id="UP000467841">
    <property type="component" value="Unassembled WGS sequence"/>
</dbReference>
<feature type="domain" description="Zinc finger PHD-type" evidence="5">
    <location>
        <begin position="427"/>
        <end position="488"/>
    </location>
</feature>
<sequence>MDSEPEWKLSSLIYQLMNIDVSDSESISVARGIYSLIDSMDLDSQPEPESELISVIKQLISLFSSISGSDSEPETELKSLLTQLISLISSIDSDLDPEPVPELMLLITQVFHGIPSLARGSGLRSCIFRLLSIVDTMEREAKPEHLISMDSEMELESELISLISQLFNAEMESEFVSIIHQIISFVNSMDLDSQPKPESKLMSLTSQILSFFNSMDLDSEPGPLSQLISLISQEHYSSLESELLQLIDEVLDLELESELMSLISQILSLVISMDSKRQKLIFLCPQVEVDFEQGKFHVTGKVHGSNKWRDCLPMFWDQLSLPGEETTRFRCVGCNGEKHGTFEKAPLEIKHPLHPKHSLQLVLLSEHEENMKCYCCDGYLKDIFYCCVACNYVMNVACVEKLPLLSIDHPKWHEHTLAHFPRQASLTCDLCALADSSSPFYICLLCDFVVHQSCLSLPRVIRISRHPHRISFTPSFDQLGNWSCGICRKEINNDYGGYSCIKDGSSYAAHSRCATQSNVWDGKELEGVPEETEEEEKPPFVRISDGVIQHFSHEHHHLKLDENAGRDYDENKQCQACITPIYFSNYYSCIQCEYILHETCANLSRKMHHPIHPHLLTLVNVYDRVVKISAGRKNYKSACSACPWLCTIGFFYVCGEEGCRFKVHVQCATISEPLDHESHIHPLFLTSKPGETRICSVCHYNDYAETFNCIECDFALCFRCATLPPKVRYKHDTHILALSYGKEASTTTYWCEACEGIINLNTGFYICDEYCCVTLHIGCLIGKDLYMKPGSSWLYKDSEVSVLPNNQHMSRPFCSDCENRCPFKIVFQRSGSIFCTTRCMRNSIW</sequence>
<feature type="domain" description="Zinc finger PHD-type" evidence="5">
    <location>
        <begin position="645"/>
        <end position="699"/>
    </location>
</feature>
<dbReference type="SMART" id="SM00249">
    <property type="entry name" value="PHD"/>
    <property type="match status" value="4"/>
</dbReference>
<dbReference type="InterPro" id="IPR001965">
    <property type="entry name" value="Znf_PHD"/>
</dbReference>
<feature type="domain" description="Zinc finger PHD-type" evidence="5">
    <location>
        <begin position="750"/>
        <end position="818"/>
    </location>
</feature>
<dbReference type="OrthoDB" id="1024584at2759"/>
<comment type="caution">
    <text evidence="6">The sequence shown here is derived from an EMBL/GenBank/DDBJ whole genome shotgun (WGS) entry which is preliminary data.</text>
</comment>
<keyword evidence="2" id="KW-0677">Repeat</keyword>
<name>A0A6D2KSG5_9BRAS</name>
<dbReference type="Pfam" id="PF03107">
    <property type="entry name" value="C1_2"/>
    <property type="match status" value="7"/>
</dbReference>
<feature type="domain" description="Zinc finger PHD-type" evidence="5">
    <location>
        <begin position="573"/>
        <end position="643"/>
    </location>
</feature>
<dbReference type="PANTHER" id="PTHR32410">
    <property type="entry name" value="CYSTEINE/HISTIDINE-RICH C1 DOMAIN FAMILY PROTEIN"/>
    <property type="match status" value="1"/>
</dbReference>
<dbReference type="GO" id="GO:0008270">
    <property type="term" value="F:zinc ion binding"/>
    <property type="evidence" value="ECO:0007669"/>
    <property type="project" value="UniProtKB-KW"/>
</dbReference>
<dbReference type="InterPro" id="IPR054483">
    <property type="entry name" value="DC1-like_CT"/>
</dbReference>
<reference evidence="6" key="1">
    <citation type="submission" date="2020-01" db="EMBL/GenBank/DDBJ databases">
        <authorList>
            <person name="Mishra B."/>
        </authorList>
    </citation>
    <scope>NUCLEOTIDE SEQUENCE [LARGE SCALE GENOMIC DNA]</scope>
</reference>
<dbReference type="InterPro" id="IPR053192">
    <property type="entry name" value="Vacuole_Formation_Reg"/>
</dbReference>
<accession>A0A6D2KSG5</accession>
<evidence type="ECO:0000256" key="2">
    <source>
        <dbReference type="ARBA" id="ARBA00022737"/>
    </source>
</evidence>
<protein>
    <recommendedName>
        <fullName evidence="5">Zinc finger PHD-type domain-containing protein</fullName>
    </recommendedName>
</protein>
<dbReference type="Pfam" id="PF22926">
    <property type="entry name" value="C1-like_CT"/>
    <property type="match status" value="1"/>
</dbReference>
<evidence type="ECO:0000313" key="7">
    <source>
        <dbReference type="Proteomes" id="UP000467841"/>
    </source>
</evidence>
<dbReference type="InterPro" id="IPR004146">
    <property type="entry name" value="DC1"/>
</dbReference>
<evidence type="ECO:0000313" key="6">
    <source>
        <dbReference type="EMBL" id="CAA7055306.1"/>
    </source>
</evidence>
<keyword evidence="1" id="KW-0479">Metal-binding</keyword>
<keyword evidence="3" id="KW-0863">Zinc-finger</keyword>
<organism evidence="6 7">
    <name type="scientific">Microthlaspi erraticum</name>
    <dbReference type="NCBI Taxonomy" id="1685480"/>
    <lineage>
        <taxon>Eukaryota</taxon>
        <taxon>Viridiplantae</taxon>
        <taxon>Streptophyta</taxon>
        <taxon>Embryophyta</taxon>
        <taxon>Tracheophyta</taxon>
        <taxon>Spermatophyta</taxon>
        <taxon>Magnoliopsida</taxon>
        <taxon>eudicotyledons</taxon>
        <taxon>Gunneridae</taxon>
        <taxon>Pentapetalae</taxon>
        <taxon>rosids</taxon>
        <taxon>malvids</taxon>
        <taxon>Brassicales</taxon>
        <taxon>Brassicaceae</taxon>
        <taxon>Coluteocarpeae</taxon>
        <taxon>Microthlaspi</taxon>
    </lineage>
</organism>
<keyword evidence="7" id="KW-1185">Reference proteome</keyword>
<evidence type="ECO:0000256" key="4">
    <source>
        <dbReference type="ARBA" id="ARBA00022833"/>
    </source>
</evidence>
<dbReference type="InterPro" id="IPR013083">
    <property type="entry name" value="Znf_RING/FYVE/PHD"/>
</dbReference>
<proteinExistence type="predicted"/>
<dbReference type="SUPFAM" id="SSF57889">
    <property type="entry name" value="Cysteine-rich domain"/>
    <property type="match status" value="4"/>
</dbReference>
<dbReference type="EMBL" id="CACVBM020001607">
    <property type="protein sequence ID" value="CAA7055306.1"/>
    <property type="molecule type" value="Genomic_DNA"/>
</dbReference>